<name>A0ABQ0IVR4_GLUTH</name>
<keyword evidence="2" id="KW-1185">Reference proteome</keyword>
<accession>A0ABQ0IVR4</accession>
<dbReference type="EMBL" id="BASM01000016">
    <property type="protein sequence ID" value="GAD26301.1"/>
    <property type="molecule type" value="Genomic_DNA"/>
</dbReference>
<organism evidence="1 2">
    <name type="scientific">Gluconobacter thailandicus NBRC 3257</name>
    <dbReference type="NCBI Taxonomy" id="1381097"/>
    <lineage>
        <taxon>Bacteria</taxon>
        <taxon>Pseudomonadati</taxon>
        <taxon>Pseudomonadota</taxon>
        <taxon>Alphaproteobacteria</taxon>
        <taxon>Acetobacterales</taxon>
        <taxon>Acetobacteraceae</taxon>
        <taxon>Gluconobacter</taxon>
    </lineage>
</organism>
<gene>
    <name evidence="1" type="ORF">NBRC3257_1300</name>
</gene>
<evidence type="ECO:0000313" key="1">
    <source>
        <dbReference type="EMBL" id="GAD26301.1"/>
    </source>
</evidence>
<proteinExistence type="predicted"/>
<dbReference type="Proteomes" id="UP000018209">
    <property type="component" value="Unassembled WGS sequence"/>
</dbReference>
<sequence>MVEEGHAPRPIRFGKIVLWHRPSLVSAAARMSGAKPDETALFSGLERANEWDSVLK</sequence>
<protein>
    <submittedName>
        <fullName evidence="1">Uncharacterized protein</fullName>
    </submittedName>
</protein>
<reference evidence="1 2" key="1">
    <citation type="submission" date="2013-08" db="EMBL/GenBank/DDBJ databases">
        <title>Gluconobacter thailandicus NBRC 3257 whole genome sequence.</title>
        <authorList>
            <person name="Matsutani M."/>
            <person name="Yakushi T."/>
            <person name="Matsushita K."/>
        </authorList>
    </citation>
    <scope>NUCLEOTIDE SEQUENCE [LARGE SCALE GENOMIC DNA]</scope>
    <source>
        <strain evidence="1 2">NBRC 3257</strain>
    </source>
</reference>
<evidence type="ECO:0000313" key="2">
    <source>
        <dbReference type="Proteomes" id="UP000018209"/>
    </source>
</evidence>
<comment type="caution">
    <text evidence="1">The sequence shown here is derived from an EMBL/GenBank/DDBJ whole genome shotgun (WGS) entry which is preliminary data.</text>
</comment>